<evidence type="ECO:0000313" key="2">
    <source>
        <dbReference type="EMBL" id="PSJ81195.1"/>
    </source>
</evidence>
<keyword evidence="3" id="KW-1185">Reference proteome</keyword>
<sequence>MQNAILCAVHFIGSQAALARKLGVQRSTVNSWVKGRNKIPPDVAVRIEKLTDGAIRRQDLRPDLYT</sequence>
<dbReference type="PROSITE" id="PS50943">
    <property type="entry name" value="HTH_CROC1"/>
    <property type="match status" value="1"/>
</dbReference>
<evidence type="ECO:0000313" key="3">
    <source>
        <dbReference type="Proteomes" id="UP000241868"/>
    </source>
</evidence>
<gene>
    <name evidence="2" type="ORF">C7N83_01870</name>
</gene>
<reference evidence="2 3" key="1">
    <citation type="submission" date="2018-03" db="EMBL/GenBank/DDBJ databases">
        <title>Neisseria weixii sp. nov., isolated from the intestinal contents of Tibetan Plateau pika (Ochotona curzoniae) in Yushu, Qinghai Province, China.</title>
        <authorList>
            <person name="Gui Z."/>
        </authorList>
    </citation>
    <scope>NUCLEOTIDE SEQUENCE [LARGE SCALE GENOMIC DNA]</scope>
    <source>
        <strain evidence="2 3">ATCC 51483</strain>
    </source>
</reference>
<dbReference type="InterPro" id="IPR031856">
    <property type="entry name" value="YdaS_toxin-like"/>
</dbReference>
<dbReference type="AlphaFoldDB" id="A0A2P7U2M5"/>
<dbReference type="EMBL" id="PXYY01000006">
    <property type="protein sequence ID" value="PSJ81195.1"/>
    <property type="molecule type" value="Genomic_DNA"/>
</dbReference>
<dbReference type="OrthoDB" id="6446140at2"/>
<proteinExistence type="predicted"/>
<dbReference type="SUPFAM" id="SSF47413">
    <property type="entry name" value="lambda repressor-like DNA-binding domains"/>
    <property type="match status" value="1"/>
</dbReference>
<dbReference type="CDD" id="cd00093">
    <property type="entry name" value="HTH_XRE"/>
    <property type="match status" value="1"/>
</dbReference>
<dbReference type="Pfam" id="PF15943">
    <property type="entry name" value="YdaS_toxin"/>
    <property type="match status" value="1"/>
</dbReference>
<protein>
    <submittedName>
        <fullName evidence="2">Helix-turn-helix domain-containing protein</fullName>
    </submittedName>
</protein>
<organism evidence="2 3">
    <name type="scientific">Neisseria iguanae</name>
    <dbReference type="NCBI Taxonomy" id="90242"/>
    <lineage>
        <taxon>Bacteria</taxon>
        <taxon>Pseudomonadati</taxon>
        <taxon>Pseudomonadota</taxon>
        <taxon>Betaproteobacteria</taxon>
        <taxon>Neisseriales</taxon>
        <taxon>Neisseriaceae</taxon>
        <taxon>Neisseria</taxon>
    </lineage>
</organism>
<accession>A0A2P7U2M5</accession>
<dbReference type="RefSeq" id="WP_085363026.1">
    <property type="nucleotide sequence ID" value="NZ_PXYY01000006.1"/>
</dbReference>
<evidence type="ECO:0000259" key="1">
    <source>
        <dbReference type="PROSITE" id="PS50943"/>
    </source>
</evidence>
<feature type="domain" description="HTH cro/C1-type" evidence="1">
    <location>
        <begin position="14"/>
        <end position="58"/>
    </location>
</feature>
<name>A0A2P7U2M5_9NEIS</name>
<dbReference type="Gene3D" id="1.10.260.40">
    <property type="entry name" value="lambda repressor-like DNA-binding domains"/>
    <property type="match status" value="1"/>
</dbReference>
<dbReference type="InterPro" id="IPR001387">
    <property type="entry name" value="Cro/C1-type_HTH"/>
</dbReference>
<dbReference type="GO" id="GO:0003677">
    <property type="term" value="F:DNA binding"/>
    <property type="evidence" value="ECO:0007669"/>
    <property type="project" value="InterPro"/>
</dbReference>
<dbReference type="InterPro" id="IPR010982">
    <property type="entry name" value="Lambda_DNA-bd_dom_sf"/>
</dbReference>
<comment type="caution">
    <text evidence="2">The sequence shown here is derived from an EMBL/GenBank/DDBJ whole genome shotgun (WGS) entry which is preliminary data.</text>
</comment>
<dbReference type="Proteomes" id="UP000241868">
    <property type="component" value="Unassembled WGS sequence"/>
</dbReference>